<evidence type="ECO:0000313" key="3">
    <source>
        <dbReference type="EMBL" id="QPG76894.1"/>
    </source>
</evidence>
<feature type="compositionally biased region" description="Basic residues" evidence="1">
    <location>
        <begin position="417"/>
        <end position="427"/>
    </location>
</feature>
<keyword evidence="2" id="KW-0472">Membrane</keyword>
<name>A0A875SDZ5_EENNA</name>
<feature type="region of interest" description="Disordered" evidence="1">
    <location>
        <begin position="369"/>
        <end position="394"/>
    </location>
</feature>
<evidence type="ECO:0000256" key="2">
    <source>
        <dbReference type="SAM" id="Phobius"/>
    </source>
</evidence>
<evidence type="ECO:0000256" key="1">
    <source>
        <dbReference type="SAM" id="MobiDB-lite"/>
    </source>
</evidence>
<feature type="compositionally biased region" description="Low complexity" evidence="1">
    <location>
        <begin position="381"/>
        <end position="392"/>
    </location>
</feature>
<dbReference type="PANTHER" id="PTHR36424">
    <property type="entry name" value="PHEROMONE-REGULATED MEMBRANE PROTEIN 6"/>
    <property type="match status" value="1"/>
</dbReference>
<dbReference type="RefSeq" id="XP_038780459.1">
    <property type="nucleotide sequence ID" value="XM_038924531.1"/>
</dbReference>
<dbReference type="InterPro" id="IPR031606">
    <property type="entry name" value="Kch1/2"/>
</dbReference>
<proteinExistence type="predicted"/>
<keyword evidence="2" id="KW-1133">Transmembrane helix</keyword>
<dbReference type="GeneID" id="62197688"/>
<dbReference type="Pfam" id="PF16944">
    <property type="entry name" value="KCH"/>
    <property type="match status" value="1"/>
</dbReference>
<dbReference type="GO" id="GO:0005886">
    <property type="term" value="C:plasma membrane"/>
    <property type="evidence" value="ECO:0007669"/>
    <property type="project" value="InterPro"/>
</dbReference>
<sequence length="470" mass="54499">MTILESQLVGKDPTLVKFDEITGEDRYRRYGFLIIIDYIVMLAIIVLKLCFLGSDIYTLIQIYALENWDNYHAISYVPILVYKIVFTVCIGISMIFLIISIITGYRIYQKNYVIPSYLDDVARRFNSLRCYERFCIYENISTKSLADYTALTIYQLLHYDIFLWIFADTPRQVLNGATVAYSISNSFTSSNLVGIIKEIAATNEREAILLSFMTFSFIVWLFFSIKYVILIFSSMCVVPSIRRRTKLTFMRGCRSIVAESVMEMYEKEEKKKRRSMMRKRRFPSIIKDNSVAELTVLEESNSNSIGSLIHEKNPFDVEDYSDPMSSYRPPAYYLQSFSAANNSSETFNSDSSQSVQVVQQSVIAPNSQTRLTTNDARQRAQISPSMPIQQPQVARTTTDMTIETEPFRFQNTQRQHQNNHHHHHYHQRREPPGAPQDSYFPPQPRRLAEANREGDLYGYKGLKNAYTSDF</sequence>
<accession>A0A875SDZ5</accession>
<reference evidence="3" key="1">
    <citation type="submission" date="2020-10" db="EMBL/GenBank/DDBJ databases">
        <authorList>
            <person name="Roach M.J.R."/>
        </authorList>
    </citation>
    <scope>NUCLEOTIDE SEQUENCE</scope>
    <source>
        <strain evidence="3">CBS 1945</strain>
    </source>
</reference>
<feature type="transmembrane region" description="Helical" evidence="2">
    <location>
        <begin position="35"/>
        <end position="60"/>
    </location>
</feature>
<protein>
    <submittedName>
        <fullName evidence="3">Uncharacterized protein</fullName>
    </submittedName>
</protein>
<keyword evidence="4" id="KW-1185">Reference proteome</keyword>
<feature type="transmembrane region" description="Helical" evidence="2">
    <location>
        <begin position="217"/>
        <end position="241"/>
    </location>
</feature>
<dbReference type="Proteomes" id="UP000662931">
    <property type="component" value="Chromosome 4"/>
</dbReference>
<dbReference type="AlphaFoldDB" id="A0A875SDZ5"/>
<dbReference type="EMBL" id="CP064815">
    <property type="protein sequence ID" value="QPG76894.1"/>
    <property type="molecule type" value="Genomic_DNA"/>
</dbReference>
<feature type="compositionally biased region" description="Basic and acidic residues" evidence="1">
    <location>
        <begin position="446"/>
        <end position="455"/>
    </location>
</feature>
<evidence type="ECO:0000313" key="4">
    <source>
        <dbReference type="Proteomes" id="UP000662931"/>
    </source>
</evidence>
<dbReference type="OrthoDB" id="2128042at2759"/>
<keyword evidence="2" id="KW-0812">Transmembrane</keyword>
<dbReference type="GO" id="GO:0015079">
    <property type="term" value="F:potassium ion transmembrane transporter activity"/>
    <property type="evidence" value="ECO:0007669"/>
    <property type="project" value="InterPro"/>
</dbReference>
<organism evidence="3 4">
    <name type="scientific">Eeniella nana</name>
    <name type="common">Yeast</name>
    <name type="synonym">Brettanomyces nanus</name>
    <dbReference type="NCBI Taxonomy" id="13502"/>
    <lineage>
        <taxon>Eukaryota</taxon>
        <taxon>Fungi</taxon>
        <taxon>Dikarya</taxon>
        <taxon>Ascomycota</taxon>
        <taxon>Saccharomycotina</taxon>
        <taxon>Pichiomycetes</taxon>
        <taxon>Pichiales</taxon>
        <taxon>Pichiaceae</taxon>
        <taxon>Brettanomyces</taxon>
    </lineage>
</organism>
<feature type="region of interest" description="Disordered" evidence="1">
    <location>
        <begin position="413"/>
        <end position="470"/>
    </location>
</feature>
<gene>
    <name evidence="3" type="ORF">FOA43_004288</name>
</gene>
<dbReference type="KEGG" id="bnn:FOA43_004288"/>
<dbReference type="PANTHER" id="PTHR36424:SF1">
    <property type="entry name" value="LOW AFFINITY K(+) TRANSPORTER 1-RELATED"/>
    <property type="match status" value="1"/>
</dbReference>
<feature type="transmembrane region" description="Helical" evidence="2">
    <location>
        <begin position="80"/>
        <end position="102"/>
    </location>
</feature>